<comment type="caution">
    <text evidence="1">The sequence shown here is derived from an EMBL/GenBank/DDBJ whole genome shotgun (WGS) entry which is preliminary data.</text>
</comment>
<evidence type="ECO:0000313" key="2">
    <source>
        <dbReference type="Proteomes" id="UP000649604"/>
    </source>
</evidence>
<sequence>RNYQPLFPFLDEFDQRGYGGYFHFTLTGYGPPLERCAPAVPKMIDVFKALADRYSPQHVLWRFDPILLSNRTPPDFILATFEQLARQLHGSTERCYVSFVDFYRKTEKNLRLLEEQGVQVSDPPLAAKIELTERLVTLGHNYGIRLYACCEPDLLDIPGLQQAHCVDPLLIQQLFPQKFQRLKAAPTRKGCGCFASRDIGAYDTCVHGCAYCYANSRYEAALRRYRSHDPESPCLGE</sequence>
<name>A0A9D5Q769_9BACT</name>
<gene>
    <name evidence="1" type="ORF">GF339_18340</name>
</gene>
<protein>
    <submittedName>
        <fullName evidence="1">DUF1848 family protein</fullName>
    </submittedName>
</protein>
<dbReference type="AlphaFoldDB" id="A0A9D5Q769"/>
<dbReference type="Pfam" id="PF08902">
    <property type="entry name" value="DUF1848"/>
    <property type="match status" value="1"/>
</dbReference>
<accession>A0A9D5Q769</accession>
<reference evidence="1" key="1">
    <citation type="submission" date="2019-11" db="EMBL/GenBank/DDBJ databases">
        <title>Microbial mats filling the niche in hypersaline microbial mats.</title>
        <authorList>
            <person name="Wong H.L."/>
            <person name="Macleod F.I."/>
            <person name="White R.A. III"/>
            <person name="Burns B.P."/>
        </authorList>
    </citation>
    <scope>NUCLEOTIDE SEQUENCE</scope>
    <source>
        <strain evidence="1">Rbin_158</strain>
    </source>
</reference>
<organism evidence="1 2">
    <name type="scientific">candidate division KSB3 bacterium</name>
    <dbReference type="NCBI Taxonomy" id="2044937"/>
    <lineage>
        <taxon>Bacteria</taxon>
        <taxon>candidate division KSB3</taxon>
    </lineage>
</organism>
<feature type="non-terminal residue" evidence="1">
    <location>
        <position position="1"/>
    </location>
</feature>
<proteinExistence type="predicted"/>
<dbReference type="Proteomes" id="UP000649604">
    <property type="component" value="Unassembled WGS sequence"/>
</dbReference>
<evidence type="ECO:0000313" key="1">
    <source>
        <dbReference type="EMBL" id="MBD3326550.1"/>
    </source>
</evidence>
<dbReference type="EMBL" id="WJJP01000598">
    <property type="protein sequence ID" value="MBD3326550.1"/>
    <property type="molecule type" value="Genomic_DNA"/>
</dbReference>
<dbReference type="InterPro" id="IPR014998">
    <property type="entry name" value="DUF1848"/>
</dbReference>